<dbReference type="EMBL" id="CP087164">
    <property type="protein sequence ID" value="UGS33798.1"/>
    <property type="molecule type" value="Genomic_DNA"/>
</dbReference>
<keyword evidence="5 9" id="KW-0676">Redox-active center</keyword>
<evidence type="ECO:0000256" key="9">
    <source>
        <dbReference type="PIRSR" id="PIRSR000077-4"/>
    </source>
</evidence>
<dbReference type="InterPro" id="IPR005746">
    <property type="entry name" value="Thioredoxin"/>
</dbReference>
<feature type="domain" description="Thioredoxin" evidence="10">
    <location>
        <begin position="1"/>
        <end position="109"/>
    </location>
</feature>
<name>A0A9E6XS67_9ACTN</name>
<dbReference type="GO" id="GO:0005829">
    <property type="term" value="C:cytosol"/>
    <property type="evidence" value="ECO:0007669"/>
    <property type="project" value="TreeGrafter"/>
</dbReference>
<accession>A0A9E6XS67</accession>
<dbReference type="Gene3D" id="3.40.30.10">
    <property type="entry name" value="Glutaredoxin"/>
    <property type="match status" value="1"/>
</dbReference>
<protein>
    <recommendedName>
        <fullName evidence="6 7">Thioredoxin</fullName>
    </recommendedName>
</protein>
<dbReference type="NCBIfam" id="TIGR01068">
    <property type="entry name" value="thioredoxin"/>
    <property type="match status" value="1"/>
</dbReference>
<feature type="active site" description="Nucleophile" evidence="8">
    <location>
        <position position="38"/>
    </location>
</feature>
<evidence type="ECO:0000256" key="7">
    <source>
        <dbReference type="PIRNR" id="PIRNR000077"/>
    </source>
</evidence>
<feature type="disulfide bond" description="Redox-active" evidence="9">
    <location>
        <begin position="35"/>
        <end position="38"/>
    </location>
</feature>
<feature type="site" description="Contributes to redox potential value" evidence="8">
    <location>
        <position position="37"/>
    </location>
</feature>
<feature type="site" description="Deprotonates C-terminal active site Cys" evidence="8">
    <location>
        <position position="29"/>
    </location>
</feature>
<gene>
    <name evidence="11" type="primary">trxA_1</name>
    <name evidence="11" type="ORF">DSM104329_00163</name>
</gene>
<dbReference type="AlphaFoldDB" id="A0A9E6XS67"/>
<dbReference type="InterPro" id="IPR013766">
    <property type="entry name" value="Thioredoxin_domain"/>
</dbReference>
<dbReference type="InterPro" id="IPR036249">
    <property type="entry name" value="Thioredoxin-like_sf"/>
</dbReference>
<feature type="active site" description="Nucleophile" evidence="8">
    <location>
        <position position="35"/>
    </location>
</feature>
<dbReference type="InterPro" id="IPR017937">
    <property type="entry name" value="Thioredoxin_CS"/>
</dbReference>
<evidence type="ECO:0000259" key="10">
    <source>
        <dbReference type="PROSITE" id="PS51352"/>
    </source>
</evidence>
<organism evidence="11 12">
    <name type="scientific">Capillimicrobium parvum</name>
    <dbReference type="NCBI Taxonomy" id="2884022"/>
    <lineage>
        <taxon>Bacteria</taxon>
        <taxon>Bacillati</taxon>
        <taxon>Actinomycetota</taxon>
        <taxon>Thermoleophilia</taxon>
        <taxon>Solirubrobacterales</taxon>
        <taxon>Capillimicrobiaceae</taxon>
        <taxon>Capillimicrobium</taxon>
    </lineage>
</organism>
<dbReference type="RefSeq" id="WP_326924471.1">
    <property type="nucleotide sequence ID" value="NZ_CP087164.1"/>
</dbReference>
<keyword evidence="3" id="KW-0249">Electron transport</keyword>
<evidence type="ECO:0000256" key="4">
    <source>
        <dbReference type="ARBA" id="ARBA00023157"/>
    </source>
</evidence>
<dbReference type="GO" id="GO:0015035">
    <property type="term" value="F:protein-disulfide reductase activity"/>
    <property type="evidence" value="ECO:0007669"/>
    <property type="project" value="UniProtKB-UniRule"/>
</dbReference>
<sequence length="109" mass="12093">MTTTHSIPVVDDDHFTAEVLEAERPVLVDFTAAWCPPCRMMKPVLEELAAERDDLAIVQVDVEDSTITAARYGVLSMPTFILFRGGAPVTQLVGARPKRRLERELDAVL</sequence>
<dbReference type="PANTHER" id="PTHR45663">
    <property type="entry name" value="GEO12009P1"/>
    <property type="match status" value="1"/>
</dbReference>
<keyword evidence="4 9" id="KW-1015">Disulfide bond</keyword>
<dbReference type="PRINTS" id="PR00421">
    <property type="entry name" value="THIOREDOXIN"/>
</dbReference>
<evidence type="ECO:0000256" key="8">
    <source>
        <dbReference type="PIRSR" id="PIRSR000077-1"/>
    </source>
</evidence>
<evidence type="ECO:0000256" key="6">
    <source>
        <dbReference type="NCBIfam" id="TIGR01068"/>
    </source>
</evidence>
<evidence type="ECO:0000313" key="12">
    <source>
        <dbReference type="Proteomes" id="UP001162834"/>
    </source>
</evidence>
<dbReference type="PANTHER" id="PTHR45663:SF11">
    <property type="entry name" value="GEO12009P1"/>
    <property type="match status" value="1"/>
</dbReference>
<evidence type="ECO:0000256" key="5">
    <source>
        <dbReference type="ARBA" id="ARBA00023284"/>
    </source>
</evidence>
<proteinExistence type="inferred from homology"/>
<dbReference type="GO" id="GO:0045454">
    <property type="term" value="P:cell redox homeostasis"/>
    <property type="evidence" value="ECO:0007669"/>
    <property type="project" value="TreeGrafter"/>
</dbReference>
<dbReference type="KEGG" id="sbae:DSM104329_00163"/>
<evidence type="ECO:0000256" key="1">
    <source>
        <dbReference type="ARBA" id="ARBA00008987"/>
    </source>
</evidence>
<evidence type="ECO:0000256" key="3">
    <source>
        <dbReference type="ARBA" id="ARBA00022982"/>
    </source>
</evidence>
<evidence type="ECO:0000256" key="2">
    <source>
        <dbReference type="ARBA" id="ARBA00022448"/>
    </source>
</evidence>
<dbReference type="Pfam" id="PF00085">
    <property type="entry name" value="Thioredoxin"/>
    <property type="match status" value="1"/>
</dbReference>
<reference evidence="11" key="1">
    <citation type="journal article" date="2022" name="Int. J. Syst. Evol. Microbiol.">
        <title>Pseudomonas aegrilactucae sp. nov. and Pseudomonas morbosilactucae sp. nov., pathogens causing bacterial rot of lettuce in Japan.</title>
        <authorList>
            <person name="Sawada H."/>
            <person name="Fujikawa T."/>
            <person name="Satou M."/>
        </authorList>
    </citation>
    <scope>NUCLEOTIDE SEQUENCE</scope>
    <source>
        <strain evidence="11">0166_1</strain>
    </source>
</reference>
<comment type="similarity">
    <text evidence="1 7">Belongs to the thioredoxin family.</text>
</comment>
<keyword evidence="12" id="KW-1185">Reference proteome</keyword>
<dbReference type="FunFam" id="3.40.30.10:FF:000001">
    <property type="entry name" value="Thioredoxin"/>
    <property type="match status" value="1"/>
</dbReference>
<dbReference type="PROSITE" id="PS51352">
    <property type="entry name" value="THIOREDOXIN_2"/>
    <property type="match status" value="1"/>
</dbReference>
<dbReference type="SUPFAM" id="SSF52833">
    <property type="entry name" value="Thioredoxin-like"/>
    <property type="match status" value="1"/>
</dbReference>
<dbReference type="Proteomes" id="UP001162834">
    <property type="component" value="Chromosome"/>
</dbReference>
<evidence type="ECO:0000313" key="11">
    <source>
        <dbReference type="EMBL" id="UGS33798.1"/>
    </source>
</evidence>
<dbReference type="PROSITE" id="PS00194">
    <property type="entry name" value="THIOREDOXIN_1"/>
    <property type="match status" value="1"/>
</dbReference>
<feature type="site" description="Contributes to redox potential value" evidence="8">
    <location>
        <position position="36"/>
    </location>
</feature>
<keyword evidence="2" id="KW-0813">Transport</keyword>
<dbReference type="CDD" id="cd02947">
    <property type="entry name" value="TRX_family"/>
    <property type="match status" value="1"/>
</dbReference>
<dbReference type="PIRSF" id="PIRSF000077">
    <property type="entry name" value="Thioredoxin"/>
    <property type="match status" value="1"/>
</dbReference>